<dbReference type="GO" id="GO:0016616">
    <property type="term" value="F:oxidoreductase activity, acting on the CH-OH group of donors, NAD or NADP as acceptor"/>
    <property type="evidence" value="ECO:0007669"/>
    <property type="project" value="InterPro"/>
</dbReference>
<protein>
    <submittedName>
        <fullName evidence="4">Uncharacterized protein</fullName>
    </submittedName>
</protein>
<evidence type="ECO:0000313" key="4">
    <source>
        <dbReference type="EMBL" id="KAK7292633.1"/>
    </source>
</evidence>
<keyword evidence="2" id="KW-0521">NADP</keyword>
<evidence type="ECO:0000256" key="1">
    <source>
        <dbReference type="ARBA" id="ARBA00006484"/>
    </source>
</evidence>
<reference evidence="4 5" key="1">
    <citation type="submission" date="2024-01" db="EMBL/GenBank/DDBJ databases">
        <title>The genomes of 5 underutilized Papilionoideae crops provide insights into root nodulation and disease resistance.</title>
        <authorList>
            <person name="Yuan L."/>
        </authorList>
    </citation>
    <scope>NUCLEOTIDE SEQUENCE [LARGE SCALE GENOMIC DNA]</scope>
    <source>
        <strain evidence="4">LY-2023</strain>
        <tissue evidence="4">Leaf</tissue>
    </source>
</reference>
<dbReference type="InterPro" id="IPR045313">
    <property type="entry name" value="CBR1-like"/>
</dbReference>
<dbReference type="PROSITE" id="PS00061">
    <property type="entry name" value="ADH_SHORT"/>
    <property type="match status" value="1"/>
</dbReference>
<proteinExistence type="inferred from homology"/>
<dbReference type="Proteomes" id="UP001359559">
    <property type="component" value="Unassembled WGS sequence"/>
</dbReference>
<evidence type="ECO:0000256" key="2">
    <source>
        <dbReference type="ARBA" id="ARBA00022857"/>
    </source>
</evidence>
<dbReference type="InterPro" id="IPR036291">
    <property type="entry name" value="NAD(P)-bd_dom_sf"/>
</dbReference>
<comment type="similarity">
    <text evidence="1">Belongs to the short-chain dehydrogenases/reductases (SDR) family.</text>
</comment>
<dbReference type="CDD" id="cd05324">
    <property type="entry name" value="carb_red_PTCR-like_SDR_c"/>
    <property type="match status" value="2"/>
</dbReference>
<organism evidence="4 5">
    <name type="scientific">Clitoria ternatea</name>
    <name type="common">Butterfly pea</name>
    <dbReference type="NCBI Taxonomy" id="43366"/>
    <lineage>
        <taxon>Eukaryota</taxon>
        <taxon>Viridiplantae</taxon>
        <taxon>Streptophyta</taxon>
        <taxon>Embryophyta</taxon>
        <taxon>Tracheophyta</taxon>
        <taxon>Spermatophyta</taxon>
        <taxon>Magnoliopsida</taxon>
        <taxon>eudicotyledons</taxon>
        <taxon>Gunneridae</taxon>
        <taxon>Pentapetalae</taxon>
        <taxon>rosids</taxon>
        <taxon>fabids</taxon>
        <taxon>Fabales</taxon>
        <taxon>Fabaceae</taxon>
        <taxon>Papilionoideae</taxon>
        <taxon>50 kb inversion clade</taxon>
        <taxon>NPAAA clade</taxon>
        <taxon>indigoferoid/millettioid clade</taxon>
        <taxon>Phaseoleae</taxon>
        <taxon>Clitoria</taxon>
    </lineage>
</organism>
<dbReference type="SUPFAM" id="SSF51735">
    <property type="entry name" value="NAD(P)-binding Rossmann-fold domains"/>
    <property type="match status" value="2"/>
</dbReference>
<accession>A0AAN9J7D5</accession>
<dbReference type="PRINTS" id="PR00080">
    <property type="entry name" value="SDRFAMILY"/>
</dbReference>
<dbReference type="AlphaFoldDB" id="A0AAN9J7D5"/>
<dbReference type="PRINTS" id="PR00081">
    <property type="entry name" value="GDHRDH"/>
</dbReference>
<dbReference type="Gene3D" id="3.40.50.720">
    <property type="entry name" value="NAD(P)-binding Rossmann-like Domain"/>
    <property type="match status" value="2"/>
</dbReference>
<evidence type="ECO:0000256" key="3">
    <source>
        <dbReference type="ARBA" id="ARBA00023002"/>
    </source>
</evidence>
<evidence type="ECO:0000313" key="5">
    <source>
        <dbReference type="Proteomes" id="UP001359559"/>
    </source>
</evidence>
<sequence>MAYAAKRYAIVTGGNKGIGFEVCKQLASNGITVLLTARDEKRGLEAVDKLKHLALSDQVVFHQLDVTDPASISSLANFIKTHFGKLDILVNNAGIRGANVDHEAMEAWVTVGEAGEWTRLMNPTYESVTACIGANYYGAKNMCETFIPLLKFSDSPRIVNVSSTRGNLELIPDERAKGVLNDVENLTEEKLDELLNQFLEDFKEKLLETKSWTTGTAAYTLSKAALNAYTRILAKKYPTFYINAVCPGYCKTDLNYQNGYLTVEEGAQSVVRYAVVTGGNKGIGFEVCKQLASNGITVLLTARDEKRGLEAVDKLQHLTLSDHVDFHQLDVTDPDSISSFANFIKTHFGKLDILVNNAAIPGARVDEETLAAAKVEENAGSVDWSKIGTENYELSEVGVKTNYYGTKELTKALIPLLQFSGSPKIVNVSASLGRLEHMRKGWPKDVLSDVENLTEEKIDEILSEFLKDYKEGSLETKGWPLAVPAYSISKVALNAYTRILAKKYPSFCINAICPGYVKTDLNYNSGFLTPHEGAEPVVRLSLLPHGSPSGLFFCRNEEKPF</sequence>
<dbReference type="PANTHER" id="PTHR43490">
    <property type="entry name" value="(+)-NEOMENTHOL DEHYDROGENASE"/>
    <property type="match status" value="1"/>
</dbReference>
<dbReference type="EMBL" id="JAYKXN010000004">
    <property type="protein sequence ID" value="KAK7292633.1"/>
    <property type="molecule type" value="Genomic_DNA"/>
</dbReference>
<dbReference type="InterPro" id="IPR020904">
    <property type="entry name" value="Sc_DH/Rdtase_CS"/>
</dbReference>
<comment type="caution">
    <text evidence="4">The sequence shown here is derived from an EMBL/GenBank/DDBJ whole genome shotgun (WGS) entry which is preliminary data.</text>
</comment>
<dbReference type="Pfam" id="PF00106">
    <property type="entry name" value="adh_short"/>
    <property type="match status" value="2"/>
</dbReference>
<name>A0AAN9J7D5_CLITE</name>
<keyword evidence="3" id="KW-0560">Oxidoreductase</keyword>
<dbReference type="GO" id="GO:0016020">
    <property type="term" value="C:membrane"/>
    <property type="evidence" value="ECO:0007669"/>
    <property type="project" value="TreeGrafter"/>
</dbReference>
<dbReference type="FunFam" id="3.40.50.720:FF:000312">
    <property type="entry name" value="(+)-neomenthol dehydrogenase"/>
    <property type="match status" value="1"/>
</dbReference>
<dbReference type="InterPro" id="IPR002347">
    <property type="entry name" value="SDR_fam"/>
</dbReference>
<gene>
    <name evidence="4" type="ORF">RJT34_15484</name>
</gene>
<keyword evidence="5" id="KW-1185">Reference proteome</keyword>
<dbReference type="PANTHER" id="PTHR43490:SF123">
    <property type="entry name" value="SHORT CHAIN DEHYDROGENASE"/>
    <property type="match status" value="1"/>
</dbReference>